<dbReference type="Proteomes" id="UP000585474">
    <property type="component" value="Unassembled WGS sequence"/>
</dbReference>
<evidence type="ECO:0000313" key="2">
    <source>
        <dbReference type="Proteomes" id="UP000585474"/>
    </source>
</evidence>
<accession>A0A7J0EZM4</accession>
<dbReference type="AlphaFoldDB" id="A0A7J0EZM4"/>
<sequence length="63" mass="6721">MASLVLLLSELLKHQNQDPSGLILSQTSSPGVGCGSNRHFSSAFSVQLGCQKDVGKFFGQLQK</sequence>
<name>A0A7J0EZM4_9ERIC</name>
<protein>
    <submittedName>
        <fullName evidence="1">Uncharacterized protein</fullName>
    </submittedName>
</protein>
<proteinExistence type="predicted"/>
<evidence type="ECO:0000313" key="1">
    <source>
        <dbReference type="EMBL" id="GFY91880.1"/>
    </source>
</evidence>
<gene>
    <name evidence="1" type="ORF">Acr_08g0002760</name>
</gene>
<comment type="caution">
    <text evidence="1">The sequence shown here is derived from an EMBL/GenBank/DDBJ whole genome shotgun (WGS) entry which is preliminary data.</text>
</comment>
<dbReference type="EMBL" id="BJWL01000008">
    <property type="protein sequence ID" value="GFY91880.1"/>
    <property type="molecule type" value="Genomic_DNA"/>
</dbReference>
<keyword evidence="2" id="KW-1185">Reference proteome</keyword>
<reference evidence="1 2" key="1">
    <citation type="submission" date="2019-07" db="EMBL/GenBank/DDBJ databases">
        <title>De Novo Assembly of kiwifruit Actinidia rufa.</title>
        <authorList>
            <person name="Sugita-Konishi S."/>
            <person name="Sato K."/>
            <person name="Mori E."/>
            <person name="Abe Y."/>
            <person name="Kisaki G."/>
            <person name="Hamano K."/>
            <person name="Suezawa K."/>
            <person name="Otani M."/>
            <person name="Fukuda T."/>
            <person name="Manabe T."/>
            <person name="Gomi K."/>
            <person name="Tabuchi M."/>
            <person name="Akimitsu K."/>
            <person name="Kataoka I."/>
        </authorList>
    </citation>
    <scope>NUCLEOTIDE SEQUENCE [LARGE SCALE GENOMIC DNA]</scope>
    <source>
        <strain evidence="2">cv. Fuchu</strain>
    </source>
</reference>
<organism evidence="1 2">
    <name type="scientific">Actinidia rufa</name>
    <dbReference type="NCBI Taxonomy" id="165716"/>
    <lineage>
        <taxon>Eukaryota</taxon>
        <taxon>Viridiplantae</taxon>
        <taxon>Streptophyta</taxon>
        <taxon>Embryophyta</taxon>
        <taxon>Tracheophyta</taxon>
        <taxon>Spermatophyta</taxon>
        <taxon>Magnoliopsida</taxon>
        <taxon>eudicotyledons</taxon>
        <taxon>Gunneridae</taxon>
        <taxon>Pentapetalae</taxon>
        <taxon>asterids</taxon>
        <taxon>Ericales</taxon>
        <taxon>Actinidiaceae</taxon>
        <taxon>Actinidia</taxon>
    </lineage>
</organism>